<protein>
    <submittedName>
        <fullName evidence="2">6680_t:CDS:1</fullName>
    </submittedName>
</protein>
<accession>A0A9N9JFL8</accession>
<organism evidence="2 3">
    <name type="scientific">Racocetra fulgida</name>
    <dbReference type="NCBI Taxonomy" id="60492"/>
    <lineage>
        <taxon>Eukaryota</taxon>
        <taxon>Fungi</taxon>
        <taxon>Fungi incertae sedis</taxon>
        <taxon>Mucoromycota</taxon>
        <taxon>Glomeromycotina</taxon>
        <taxon>Glomeromycetes</taxon>
        <taxon>Diversisporales</taxon>
        <taxon>Gigasporaceae</taxon>
        <taxon>Racocetra</taxon>
    </lineage>
</organism>
<dbReference type="AlphaFoldDB" id="A0A9N9JFL8"/>
<keyword evidence="3" id="KW-1185">Reference proteome</keyword>
<proteinExistence type="predicted"/>
<feature type="compositionally biased region" description="Basic and acidic residues" evidence="1">
    <location>
        <begin position="1"/>
        <end position="19"/>
    </location>
</feature>
<sequence>SKESKKSPPRESKKFKELPLGELRVQRITTRKIKSPKESPGESKESTNRRIKSPKESLGEEKEFTTRKSQRESKESKRIVQRITTGRIERVQKITTRELKEYKESLPGESKESKESQPRESKESKELSLGESKQSKKITRRIEVQKNYQENIKSPSPEELKESKKTLGESK</sequence>
<evidence type="ECO:0000256" key="1">
    <source>
        <dbReference type="SAM" id="MobiDB-lite"/>
    </source>
</evidence>
<gene>
    <name evidence="2" type="ORF">RFULGI_LOCUS15657</name>
</gene>
<evidence type="ECO:0000313" key="3">
    <source>
        <dbReference type="Proteomes" id="UP000789396"/>
    </source>
</evidence>
<feature type="compositionally biased region" description="Basic and acidic residues" evidence="1">
    <location>
        <begin position="87"/>
        <end position="128"/>
    </location>
</feature>
<comment type="caution">
    <text evidence="2">The sequence shown here is derived from an EMBL/GenBank/DDBJ whole genome shotgun (WGS) entry which is preliminary data.</text>
</comment>
<reference evidence="2" key="1">
    <citation type="submission" date="2021-06" db="EMBL/GenBank/DDBJ databases">
        <authorList>
            <person name="Kallberg Y."/>
            <person name="Tangrot J."/>
            <person name="Rosling A."/>
        </authorList>
    </citation>
    <scope>NUCLEOTIDE SEQUENCE</scope>
    <source>
        <strain evidence="2">IN212</strain>
    </source>
</reference>
<dbReference type="Proteomes" id="UP000789396">
    <property type="component" value="Unassembled WGS sequence"/>
</dbReference>
<feature type="non-terminal residue" evidence="2">
    <location>
        <position position="171"/>
    </location>
</feature>
<dbReference type="EMBL" id="CAJVPZ010051525">
    <property type="protein sequence ID" value="CAG8779166.1"/>
    <property type="molecule type" value="Genomic_DNA"/>
</dbReference>
<feature type="non-terminal residue" evidence="2">
    <location>
        <position position="1"/>
    </location>
</feature>
<feature type="compositionally biased region" description="Basic and acidic residues" evidence="1">
    <location>
        <begin position="35"/>
        <end position="78"/>
    </location>
</feature>
<evidence type="ECO:0000313" key="2">
    <source>
        <dbReference type="EMBL" id="CAG8779166.1"/>
    </source>
</evidence>
<name>A0A9N9JFL8_9GLOM</name>
<feature type="compositionally biased region" description="Basic and acidic residues" evidence="1">
    <location>
        <begin position="156"/>
        <end position="171"/>
    </location>
</feature>
<feature type="region of interest" description="Disordered" evidence="1">
    <location>
        <begin position="1"/>
        <end position="171"/>
    </location>
</feature>